<dbReference type="InterPro" id="IPR027417">
    <property type="entry name" value="P-loop_NTPase"/>
</dbReference>
<organism evidence="1">
    <name type="scientific">Hexamita inflata</name>
    <dbReference type="NCBI Taxonomy" id="28002"/>
    <lineage>
        <taxon>Eukaryota</taxon>
        <taxon>Metamonada</taxon>
        <taxon>Diplomonadida</taxon>
        <taxon>Hexamitidae</taxon>
        <taxon>Hexamitinae</taxon>
        <taxon>Hexamita</taxon>
    </lineage>
</organism>
<keyword evidence="3" id="KW-1185">Reference proteome</keyword>
<gene>
    <name evidence="1" type="ORF">HINF_LOCUS15983</name>
    <name evidence="2" type="ORF">HINF_LOCUS62218</name>
</gene>
<dbReference type="EMBL" id="CATOUU010000391">
    <property type="protein sequence ID" value="CAI9928338.1"/>
    <property type="molecule type" value="Genomic_DNA"/>
</dbReference>
<comment type="caution">
    <text evidence="1">The sequence shown here is derived from an EMBL/GenBank/DDBJ whole genome shotgun (WGS) entry which is preliminary data.</text>
</comment>
<name>A0AA86NZN0_9EUKA</name>
<accession>A0AA86NZN0</accession>
<dbReference type="AlphaFoldDB" id="A0AA86NZN0"/>
<reference evidence="2 3" key="2">
    <citation type="submission" date="2024-07" db="EMBL/GenBank/DDBJ databases">
        <authorList>
            <person name="Akdeniz Z."/>
        </authorList>
    </citation>
    <scope>NUCLEOTIDE SEQUENCE [LARGE SCALE GENOMIC DNA]</scope>
</reference>
<sequence>MSVLMRRENTLIIEPGSDISKIQIINFILLPNSKKHFEGPPLYNCVSDVFDQLQKLNISLQEALTLPIEELFTMIQGKSKMFSQNINKVFTFYKEISKEFTINVINIYTDLRKCTSTDQLIFLLDIKNLMGNLDLQFLKDIKIPIKIDQESQSSEYQEFFRIYQNYLNLYNNVLQIDCKTCQTDHYVGWKVHWDLVLDFVKSHIQHQSFQVLDVLLILGGPKSGKSLTMYLVAVFLLKFVKLIRPQHSKFYFCKDIAKIIQIDCRDISQQQPLQKLQILYLQIAAHIHQTEQQKQQAKRVDIATISSMIQQMFQEAKCCYIITWDDIEYLFQNTDFYSYKLIGNFIKLIMVCDNSPCQHIVAGSSSVALLSILSDIPVNGNSLLRCQHAIVTKFQASDFELSILFDQIFDETNELSKAKITEIIKQVLQQYELSQNCADFERSKAELLPLVAQKRCENAEKFGKIAQKGRDLKNELEPLNPVLKFLMGQLIENCEKIIINIIRQKALCRINEILPIHQQWSECVISIYYNIQQISTPSMILIINTAKYQRYLFTNDQNMNQMIKQESYQNNYILVIQKTTSAVSI</sequence>
<evidence type="ECO:0000313" key="2">
    <source>
        <dbReference type="EMBL" id="CAL6084467.1"/>
    </source>
</evidence>
<evidence type="ECO:0000313" key="1">
    <source>
        <dbReference type="EMBL" id="CAI9928338.1"/>
    </source>
</evidence>
<proteinExistence type="predicted"/>
<dbReference type="Gene3D" id="3.40.50.300">
    <property type="entry name" value="P-loop containing nucleotide triphosphate hydrolases"/>
    <property type="match status" value="1"/>
</dbReference>
<evidence type="ECO:0000313" key="3">
    <source>
        <dbReference type="Proteomes" id="UP001642409"/>
    </source>
</evidence>
<reference evidence="1" key="1">
    <citation type="submission" date="2023-06" db="EMBL/GenBank/DDBJ databases">
        <authorList>
            <person name="Kurt Z."/>
        </authorList>
    </citation>
    <scope>NUCLEOTIDE SEQUENCE</scope>
</reference>
<protein>
    <submittedName>
        <fullName evidence="2">Hypothetical_protein</fullName>
    </submittedName>
</protein>
<dbReference type="EMBL" id="CAXDID020000379">
    <property type="protein sequence ID" value="CAL6084467.1"/>
    <property type="molecule type" value="Genomic_DNA"/>
</dbReference>
<dbReference type="Proteomes" id="UP001642409">
    <property type="component" value="Unassembled WGS sequence"/>
</dbReference>